<dbReference type="Proteomes" id="UP000807504">
    <property type="component" value="Unassembled WGS sequence"/>
</dbReference>
<feature type="region of interest" description="Disordered" evidence="1">
    <location>
        <begin position="1"/>
        <end position="21"/>
    </location>
</feature>
<dbReference type="EMBL" id="JABXBU010002227">
    <property type="protein sequence ID" value="KAF8773800.1"/>
    <property type="molecule type" value="Genomic_DNA"/>
</dbReference>
<sequence length="88" mass="10123">MEHHPRGGEQGGGRRWCPRGGQGYLQNLLTRPRVTCHRGDDPKSKRHTARRELYGMFHEPSIAAMEALSRRRGVCPFWRAGDQFPPTR</sequence>
<comment type="caution">
    <text evidence="2">The sequence shown here is derived from an EMBL/GenBank/DDBJ whole genome shotgun (WGS) entry which is preliminary data.</text>
</comment>
<proteinExistence type="predicted"/>
<gene>
    <name evidence="2" type="ORF">HNY73_016424</name>
</gene>
<evidence type="ECO:0000256" key="1">
    <source>
        <dbReference type="SAM" id="MobiDB-lite"/>
    </source>
</evidence>
<protein>
    <submittedName>
        <fullName evidence="2">Uncharacterized protein</fullName>
    </submittedName>
</protein>
<name>A0A8T0EIR2_ARGBR</name>
<evidence type="ECO:0000313" key="2">
    <source>
        <dbReference type="EMBL" id="KAF8773800.1"/>
    </source>
</evidence>
<dbReference type="AlphaFoldDB" id="A0A8T0EIR2"/>
<reference evidence="2" key="2">
    <citation type="submission" date="2020-06" db="EMBL/GenBank/DDBJ databases">
        <authorList>
            <person name="Sheffer M."/>
        </authorList>
    </citation>
    <scope>NUCLEOTIDE SEQUENCE</scope>
</reference>
<accession>A0A8T0EIR2</accession>
<keyword evidence="3" id="KW-1185">Reference proteome</keyword>
<reference evidence="2" key="1">
    <citation type="journal article" date="2020" name="bioRxiv">
        <title>Chromosome-level reference genome of the European wasp spider Argiope bruennichi: a resource for studies on range expansion and evolutionary adaptation.</title>
        <authorList>
            <person name="Sheffer M.M."/>
            <person name="Hoppe A."/>
            <person name="Krehenwinkel H."/>
            <person name="Uhl G."/>
            <person name="Kuss A.W."/>
            <person name="Jensen L."/>
            <person name="Jensen C."/>
            <person name="Gillespie R.G."/>
            <person name="Hoff K.J."/>
            <person name="Prost S."/>
        </authorList>
    </citation>
    <scope>NUCLEOTIDE SEQUENCE</scope>
</reference>
<evidence type="ECO:0000313" key="3">
    <source>
        <dbReference type="Proteomes" id="UP000807504"/>
    </source>
</evidence>
<organism evidence="2 3">
    <name type="scientific">Argiope bruennichi</name>
    <name type="common">Wasp spider</name>
    <name type="synonym">Aranea bruennichi</name>
    <dbReference type="NCBI Taxonomy" id="94029"/>
    <lineage>
        <taxon>Eukaryota</taxon>
        <taxon>Metazoa</taxon>
        <taxon>Ecdysozoa</taxon>
        <taxon>Arthropoda</taxon>
        <taxon>Chelicerata</taxon>
        <taxon>Arachnida</taxon>
        <taxon>Araneae</taxon>
        <taxon>Araneomorphae</taxon>
        <taxon>Entelegynae</taxon>
        <taxon>Araneoidea</taxon>
        <taxon>Araneidae</taxon>
        <taxon>Argiope</taxon>
    </lineage>
</organism>